<evidence type="ECO:0000313" key="3">
    <source>
        <dbReference type="Proteomes" id="UP000531561"/>
    </source>
</evidence>
<feature type="region of interest" description="Disordered" evidence="1">
    <location>
        <begin position="184"/>
        <end position="205"/>
    </location>
</feature>
<sequence length="205" mass="23354">MAPPSDSFPSPNNSIEIVTRTIDKFMDKLRLTWAINAAKGLVELKAGSLLCREIELALLHVIAQTVSPEKVYIRIGNELNHFERPAYRAANPLFYTILLCCFQMMQGWADEGWFENLPTIEQSLRDVVNMDAQRLAGGSGLSTLMDLELYRSLEHTMYTDHCLRMRIDTQVEILEGIIARMRAEESNHGHNDEADMENRELNGEI</sequence>
<evidence type="ECO:0000256" key="1">
    <source>
        <dbReference type="SAM" id="MobiDB-lite"/>
    </source>
</evidence>
<dbReference type="EMBL" id="JABFCT010000004">
    <property type="protein sequence ID" value="KAF5875909.1"/>
    <property type="molecule type" value="Genomic_DNA"/>
</dbReference>
<dbReference type="RefSeq" id="XP_037194855.1">
    <property type="nucleotide sequence ID" value="XM_037332727.1"/>
</dbReference>
<reference evidence="2 3" key="1">
    <citation type="journal article" date="2020" name="Phytopathology">
        <title>A high-quality genome resource of Botrytis fragariae, a new and rapidly spreading fungal pathogen causing strawberry gray mold in the U.S.A.</title>
        <authorList>
            <person name="Wu Y."/>
            <person name="Saski C.A."/>
            <person name="Schnabel G."/>
            <person name="Xiao S."/>
            <person name="Hu M."/>
        </authorList>
    </citation>
    <scope>NUCLEOTIDE SEQUENCE [LARGE SCALE GENOMIC DNA]</scope>
    <source>
        <strain evidence="2 3">BVB16</strain>
    </source>
</reference>
<gene>
    <name evidence="2" type="ORF">Bfra_002305</name>
</gene>
<dbReference type="AlphaFoldDB" id="A0A8H6EKU3"/>
<dbReference type="OrthoDB" id="3551465at2759"/>
<organism evidence="2 3">
    <name type="scientific">Botrytis fragariae</name>
    <dbReference type="NCBI Taxonomy" id="1964551"/>
    <lineage>
        <taxon>Eukaryota</taxon>
        <taxon>Fungi</taxon>
        <taxon>Dikarya</taxon>
        <taxon>Ascomycota</taxon>
        <taxon>Pezizomycotina</taxon>
        <taxon>Leotiomycetes</taxon>
        <taxon>Helotiales</taxon>
        <taxon>Sclerotiniaceae</taxon>
        <taxon>Botrytis</taxon>
    </lineage>
</organism>
<evidence type="ECO:0000313" key="2">
    <source>
        <dbReference type="EMBL" id="KAF5875909.1"/>
    </source>
</evidence>
<protein>
    <submittedName>
        <fullName evidence="2">Uncharacterized protein</fullName>
    </submittedName>
</protein>
<name>A0A8H6EKU3_9HELO</name>
<comment type="caution">
    <text evidence="2">The sequence shown here is derived from an EMBL/GenBank/DDBJ whole genome shotgun (WGS) entry which is preliminary data.</text>
</comment>
<keyword evidence="3" id="KW-1185">Reference proteome</keyword>
<proteinExistence type="predicted"/>
<dbReference type="Proteomes" id="UP000531561">
    <property type="component" value="Unassembled WGS sequence"/>
</dbReference>
<accession>A0A8H6EKU3</accession>
<dbReference type="GeneID" id="59256419"/>